<evidence type="ECO:0000313" key="4">
    <source>
        <dbReference type="Proteomes" id="UP000247702"/>
    </source>
</evidence>
<evidence type="ECO:0000313" key="3">
    <source>
        <dbReference type="EMBL" id="GES84449.1"/>
    </source>
</evidence>
<dbReference type="EMBL" id="BEXD01003383">
    <property type="protein sequence ID" value="GBC01051.1"/>
    <property type="molecule type" value="Genomic_DNA"/>
</dbReference>
<dbReference type="Proteomes" id="UP000247702">
    <property type="component" value="Unassembled WGS sequence"/>
</dbReference>
<feature type="coiled-coil region" evidence="1">
    <location>
        <begin position="24"/>
        <end position="51"/>
    </location>
</feature>
<protein>
    <submittedName>
        <fullName evidence="2">Uncharacterized protein</fullName>
    </submittedName>
</protein>
<reference evidence="3" key="2">
    <citation type="submission" date="2019-10" db="EMBL/GenBank/DDBJ databases">
        <title>Conservation and host-specific expression of non-tandemly repeated heterogenous ribosome RNA gene in arbuscular mycorrhizal fungi.</title>
        <authorList>
            <person name="Maeda T."/>
            <person name="Kobayashi Y."/>
            <person name="Nakagawa T."/>
            <person name="Ezawa T."/>
            <person name="Yamaguchi K."/>
            <person name="Bino T."/>
            <person name="Nishimoto Y."/>
            <person name="Shigenobu S."/>
            <person name="Kawaguchi M."/>
        </authorList>
    </citation>
    <scope>NUCLEOTIDE SEQUENCE</scope>
    <source>
        <strain evidence="3">HR1</strain>
    </source>
</reference>
<dbReference type="AlphaFoldDB" id="A0A2Z6RGI5"/>
<reference evidence="2 4" key="1">
    <citation type="submission" date="2017-11" db="EMBL/GenBank/DDBJ databases">
        <title>The genome of Rhizophagus clarus HR1 reveals common genetic basis of auxotrophy among arbuscular mycorrhizal fungi.</title>
        <authorList>
            <person name="Kobayashi Y."/>
        </authorList>
    </citation>
    <scope>NUCLEOTIDE SEQUENCE [LARGE SCALE GENOMIC DNA]</scope>
    <source>
        <strain evidence="2 4">HR1</strain>
    </source>
</reference>
<keyword evidence="1" id="KW-0175">Coiled coil</keyword>
<name>A0A2Z6RGI5_9GLOM</name>
<proteinExistence type="predicted"/>
<evidence type="ECO:0000313" key="2">
    <source>
        <dbReference type="EMBL" id="GBC01051.1"/>
    </source>
</evidence>
<organism evidence="2 4">
    <name type="scientific">Rhizophagus clarus</name>
    <dbReference type="NCBI Taxonomy" id="94130"/>
    <lineage>
        <taxon>Eukaryota</taxon>
        <taxon>Fungi</taxon>
        <taxon>Fungi incertae sedis</taxon>
        <taxon>Mucoromycota</taxon>
        <taxon>Glomeromycotina</taxon>
        <taxon>Glomeromycetes</taxon>
        <taxon>Glomerales</taxon>
        <taxon>Glomeraceae</taxon>
        <taxon>Rhizophagus</taxon>
    </lineage>
</organism>
<comment type="caution">
    <text evidence="2">The sequence shown here is derived from an EMBL/GenBank/DDBJ whole genome shotgun (WGS) entry which is preliminary data.</text>
</comment>
<evidence type="ECO:0000256" key="1">
    <source>
        <dbReference type="SAM" id="Coils"/>
    </source>
</evidence>
<dbReference type="Proteomes" id="UP000615446">
    <property type="component" value="Unassembled WGS sequence"/>
</dbReference>
<sequence length="72" mass="8215">MSDIDDSRGLDPLRQRIVMFEIENGKIKAENLELKAENDNLKARIAKLEDKQTQNELIINLLSVLQKLLGPL</sequence>
<dbReference type="EMBL" id="BLAL01000080">
    <property type="protein sequence ID" value="GES84449.1"/>
    <property type="molecule type" value="Genomic_DNA"/>
</dbReference>
<gene>
    <name evidence="3" type="ORF">RCL2_001156700</name>
    <name evidence="2" type="ORF">RclHR1_40420002</name>
</gene>
<accession>A0A2Z6RGI5</accession>
<keyword evidence="4" id="KW-1185">Reference proteome</keyword>